<keyword evidence="6" id="KW-0735">Signal-anchor</keyword>
<keyword evidence="5" id="KW-0812">Transmembrane</keyword>
<evidence type="ECO:0000256" key="10">
    <source>
        <dbReference type="ARBA" id="ARBA00023180"/>
    </source>
</evidence>
<keyword evidence="10" id="KW-0325">Glycoprotein</keyword>
<evidence type="ECO:0000256" key="1">
    <source>
        <dbReference type="ARBA" id="ARBA00004323"/>
    </source>
</evidence>
<gene>
    <name evidence="12" type="ORF">L9F63_010172</name>
</gene>
<accession>A0AAD8ER65</accession>
<reference evidence="12" key="2">
    <citation type="submission" date="2023-05" db="EMBL/GenBank/DDBJ databases">
        <authorList>
            <person name="Fouks B."/>
        </authorList>
    </citation>
    <scope>NUCLEOTIDE SEQUENCE</scope>
    <source>
        <strain evidence="12">Stay&amp;Tobe</strain>
        <tissue evidence="12">Testes</tissue>
    </source>
</reference>
<evidence type="ECO:0000256" key="3">
    <source>
        <dbReference type="ARBA" id="ARBA00022676"/>
    </source>
</evidence>
<dbReference type="PANTHER" id="PTHR11214">
    <property type="entry name" value="BETA-1,3-N-ACETYLGLUCOSAMINYLTRANSFERASE"/>
    <property type="match status" value="1"/>
</dbReference>
<proteinExistence type="inferred from homology"/>
<dbReference type="Gene3D" id="3.90.550.50">
    <property type="match status" value="1"/>
</dbReference>
<evidence type="ECO:0000256" key="7">
    <source>
        <dbReference type="ARBA" id="ARBA00022989"/>
    </source>
</evidence>
<evidence type="ECO:0000256" key="8">
    <source>
        <dbReference type="ARBA" id="ARBA00023034"/>
    </source>
</evidence>
<organism evidence="12 13">
    <name type="scientific">Diploptera punctata</name>
    <name type="common">Pacific beetle cockroach</name>
    <dbReference type="NCBI Taxonomy" id="6984"/>
    <lineage>
        <taxon>Eukaryota</taxon>
        <taxon>Metazoa</taxon>
        <taxon>Ecdysozoa</taxon>
        <taxon>Arthropoda</taxon>
        <taxon>Hexapoda</taxon>
        <taxon>Insecta</taxon>
        <taxon>Pterygota</taxon>
        <taxon>Neoptera</taxon>
        <taxon>Polyneoptera</taxon>
        <taxon>Dictyoptera</taxon>
        <taxon>Blattodea</taxon>
        <taxon>Blaberoidea</taxon>
        <taxon>Blaberidae</taxon>
        <taxon>Diplopterinae</taxon>
        <taxon>Diploptera</taxon>
    </lineage>
</organism>
<dbReference type="Proteomes" id="UP001233999">
    <property type="component" value="Unassembled WGS sequence"/>
</dbReference>
<feature type="non-terminal residue" evidence="12">
    <location>
        <position position="320"/>
    </location>
</feature>
<dbReference type="AlphaFoldDB" id="A0AAD8ER65"/>
<keyword evidence="7" id="KW-1133">Transmembrane helix</keyword>
<dbReference type="InterPro" id="IPR002659">
    <property type="entry name" value="Glyco_trans_31"/>
</dbReference>
<evidence type="ECO:0000256" key="11">
    <source>
        <dbReference type="RuleBase" id="RU363063"/>
    </source>
</evidence>
<dbReference type="GO" id="GO:0016758">
    <property type="term" value="F:hexosyltransferase activity"/>
    <property type="evidence" value="ECO:0007669"/>
    <property type="project" value="InterPro"/>
</dbReference>
<reference evidence="12" key="1">
    <citation type="journal article" date="2023" name="IScience">
        <title>Live-bearing cockroach genome reveals convergent evolutionary mechanisms linked to viviparity in insects and beyond.</title>
        <authorList>
            <person name="Fouks B."/>
            <person name="Harrison M.C."/>
            <person name="Mikhailova A.A."/>
            <person name="Marchal E."/>
            <person name="English S."/>
            <person name="Carruthers M."/>
            <person name="Jennings E.C."/>
            <person name="Chiamaka E.L."/>
            <person name="Frigard R.A."/>
            <person name="Pippel M."/>
            <person name="Attardo G.M."/>
            <person name="Benoit J.B."/>
            <person name="Bornberg-Bauer E."/>
            <person name="Tobe S.S."/>
        </authorList>
    </citation>
    <scope>NUCLEOTIDE SEQUENCE</scope>
    <source>
        <strain evidence="12">Stay&amp;Tobe</strain>
    </source>
</reference>
<dbReference type="EMBL" id="JASPKZ010000815">
    <property type="protein sequence ID" value="KAJ9599351.1"/>
    <property type="molecule type" value="Genomic_DNA"/>
</dbReference>
<dbReference type="FunFam" id="3.90.550.50:FF:000001">
    <property type="entry name" value="Hexosyltransferase"/>
    <property type="match status" value="1"/>
</dbReference>
<keyword evidence="13" id="KW-1185">Reference proteome</keyword>
<evidence type="ECO:0000256" key="5">
    <source>
        <dbReference type="ARBA" id="ARBA00022692"/>
    </source>
</evidence>
<keyword evidence="9" id="KW-0472">Membrane</keyword>
<dbReference type="GO" id="GO:0000139">
    <property type="term" value="C:Golgi membrane"/>
    <property type="evidence" value="ECO:0007669"/>
    <property type="project" value="UniProtKB-SubCell"/>
</dbReference>
<dbReference type="GO" id="GO:0006493">
    <property type="term" value="P:protein O-linked glycosylation"/>
    <property type="evidence" value="ECO:0007669"/>
    <property type="project" value="TreeGrafter"/>
</dbReference>
<keyword evidence="8 11" id="KW-0333">Golgi apparatus</keyword>
<dbReference type="Pfam" id="PF01762">
    <property type="entry name" value="Galactosyl_T"/>
    <property type="match status" value="1"/>
</dbReference>
<dbReference type="PANTHER" id="PTHR11214:SF314">
    <property type="entry name" value="HEXOSYLTRANSFERASE"/>
    <property type="match status" value="1"/>
</dbReference>
<name>A0AAD8ER65_DIPPU</name>
<evidence type="ECO:0000256" key="4">
    <source>
        <dbReference type="ARBA" id="ARBA00022679"/>
    </source>
</evidence>
<evidence type="ECO:0000256" key="2">
    <source>
        <dbReference type="ARBA" id="ARBA00008661"/>
    </source>
</evidence>
<evidence type="ECO:0000313" key="12">
    <source>
        <dbReference type="EMBL" id="KAJ9599351.1"/>
    </source>
</evidence>
<evidence type="ECO:0000313" key="13">
    <source>
        <dbReference type="Proteomes" id="UP001233999"/>
    </source>
</evidence>
<comment type="caution">
    <text evidence="12">The sequence shown here is derived from an EMBL/GenBank/DDBJ whole genome shotgun (WGS) entry which is preliminary data.</text>
</comment>
<comment type="subcellular location">
    <subcellularLocation>
        <location evidence="1 11">Golgi apparatus membrane</location>
        <topology evidence="1 11">Single-pass type II membrane protein</topology>
    </subcellularLocation>
</comment>
<keyword evidence="4" id="KW-0808">Transferase</keyword>
<evidence type="ECO:0000256" key="6">
    <source>
        <dbReference type="ARBA" id="ARBA00022968"/>
    </source>
</evidence>
<comment type="similarity">
    <text evidence="2 11">Belongs to the glycosyltransferase 31 family.</text>
</comment>
<sequence>AIPGWSYNTSRDLHNYILPNNVTAIIPQMDLCSSPELFLLVVVCSAVANFEQRSAIRDTWASVPSITNSSNTVKVAFLLGDPDNSTLQEMVEEESLQYADVIQEGFIDSYNNLTLKSVMMLKWVIHHCTNVRYIMKTDDDMFVNVNNLVRLLRVRNMTNLLVGALICGARPIADSQNKWYAPRYMYAGRVYPNYLSGTGYVMSRDIVPRLFKAALKTPLFHLEDVYLTGMCAHAAGIRPRYHPAFSYTKRKLDPCLYKDKTFITSHHVNSSELRKVWTQMINPHLDCTSFATSTAAAAQKSGNKNAKQRIIGLKRSSKCF</sequence>
<keyword evidence="3 11" id="KW-0328">Glycosyltransferase</keyword>
<evidence type="ECO:0000256" key="9">
    <source>
        <dbReference type="ARBA" id="ARBA00023136"/>
    </source>
</evidence>
<dbReference type="EC" id="2.4.1.-" evidence="11"/>
<protein>
    <recommendedName>
        <fullName evidence="11">Hexosyltransferase</fullName>
        <ecNumber evidence="11">2.4.1.-</ecNumber>
    </recommendedName>
</protein>